<evidence type="ECO:0000313" key="1">
    <source>
        <dbReference type="EMBL" id="SDD27869.1"/>
    </source>
</evidence>
<dbReference type="EMBL" id="FMYQ01000017">
    <property type="protein sequence ID" value="SDD27869.1"/>
    <property type="molecule type" value="Genomic_DNA"/>
</dbReference>
<dbReference type="RefSeq" id="WP_091999396.1">
    <property type="nucleotide sequence ID" value="NZ_FMYQ01000017.1"/>
</dbReference>
<dbReference type="OrthoDB" id="9132352at2"/>
<reference evidence="2" key="1">
    <citation type="submission" date="2016-09" db="EMBL/GenBank/DDBJ databases">
        <authorList>
            <person name="Varghese N."/>
            <person name="Submissions S."/>
        </authorList>
    </citation>
    <scope>NUCLEOTIDE SEQUENCE [LARGE SCALE GENOMIC DNA]</scope>
    <source>
        <strain evidence="2">TNe-862</strain>
    </source>
</reference>
<evidence type="ECO:0000313" key="2">
    <source>
        <dbReference type="Proteomes" id="UP000198908"/>
    </source>
</evidence>
<sequence>MTSQLSEYKPGIEIHANVSNHPEQASFTGWIVIIDKTRGEHVADSRVTPKWAKPANTPEEACRILIQFGRDVLEGRATGGDFVNNG</sequence>
<organism evidence="1 2">
    <name type="scientific">Paraburkholderia lycopersici</name>
    <dbReference type="NCBI Taxonomy" id="416944"/>
    <lineage>
        <taxon>Bacteria</taxon>
        <taxon>Pseudomonadati</taxon>
        <taxon>Pseudomonadota</taxon>
        <taxon>Betaproteobacteria</taxon>
        <taxon>Burkholderiales</taxon>
        <taxon>Burkholderiaceae</taxon>
        <taxon>Paraburkholderia</taxon>
    </lineage>
</organism>
<keyword evidence="2" id="KW-1185">Reference proteome</keyword>
<protein>
    <submittedName>
        <fullName evidence="1">Uncharacterized protein</fullName>
    </submittedName>
</protein>
<accession>A0A1G6TFR5</accession>
<dbReference type="AlphaFoldDB" id="A0A1G6TFR5"/>
<gene>
    <name evidence="1" type="ORF">SAMN05421548_11724</name>
</gene>
<dbReference type="Proteomes" id="UP000198908">
    <property type="component" value="Unassembled WGS sequence"/>
</dbReference>
<name>A0A1G6TFR5_9BURK</name>
<proteinExistence type="predicted"/>